<comment type="caution">
    <text evidence="2">The sequence shown here is derived from an EMBL/GenBank/DDBJ whole genome shotgun (WGS) entry which is preliminary data.</text>
</comment>
<dbReference type="InterPro" id="IPR025587">
    <property type="entry name" value="DUF4351"/>
</dbReference>
<feature type="domain" description="DUF4351" evidence="1">
    <location>
        <begin position="222"/>
        <end position="280"/>
    </location>
</feature>
<dbReference type="PANTHER" id="PTHR34613:SF1">
    <property type="entry name" value="SLL6017 PROTEIN"/>
    <property type="match status" value="1"/>
</dbReference>
<organism evidence="2 3">
    <name type="scientific">Aphanizomenon flos-aquae FACHB-1040</name>
    <dbReference type="NCBI Taxonomy" id="2692887"/>
    <lineage>
        <taxon>Bacteria</taxon>
        <taxon>Bacillati</taxon>
        <taxon>Cyanobacteriota</taxon>
        <taxon>Cyanophyceae</taxon>
        <taxon>Nostocales</taxon>
        <taxon>Aphanizomenonaceae</taxon>
        <taxon>Aphanizomenon</taxon>
    </lineage>
</organism>
<protein>
    <submittedName>
        <fullName evidence="2">Rpn family recombination-promoting nuclease/putative transposase</fullName>
    </submittedName>
</protein>
<gene>
    <name evidence="2" type="ORF">H6F99_01015</name>
</gene>
<dbReference type="RefSeq" id="WP_190382023.1">
    <property type="nucleotide sequence ID" value="NZ_JACJQT010000002.1"/>
</dbReference>
<name>A0ABR8BR48_APHFL</name>
<evidence type="ECO:0000313" key="2">
    <source>
        <dbReference type="EMBL" id="MBD2276950.1"/>
    </source>
</evidence>
<evidence type="ECO:0000313" key="3">
    <source>
        <dbReference type="Proteomes" id="UP000606721"/>
    </source>
</evidence>
<evidence type="ECO:0000259" key="1">
    <source>
        <dbReference type="Pfam" id="PF14261"/>
    </source>
</evidence>
<keyword evidence="3" id="KW-1185">Reference proteome</keyword>
<dbReference type="Proteomes" id="UP000606721">
    <property type="component" value="Unassembled WGS sequence"/>
</dbReference>
<dbReference type="Pfam" id="PF14261">
    <property type="entry name" value="DUF4351"/>
    <property type="match status" value="1"/>
</dbReference>
<dbReference type="PANTHER" id="PTHR34613">
    <property type="entry name" value="SLL0800 PROTEIN"/>
    <property type="match status" value="1"/>
</dbReference>
<reference evidence="2 3" key="1">
    <citation type="journal article" date="2020" name="ISME J.">
        <title>Comparative genomics reveals insights into cyanobacterial evolution and habitat adaptation.</title>
        <authorList>
            <person name="Chen M.Y."/>
            <person name="Teng W.K."/>
            <person name="Zhao L."/>
            <person name="Hu C.X."/>
            <person name="Zhou Y.K."/>
            <person name="Han B.P."/>
            <person name="Song L.R."/>
            <person name="Shu W.S."/>
        </authorList>
    </citation>
    <scope>NUCLEOTIDE SEQUENCE [LARGE SCALE GENOMIC DNA]</scope>
    <source>
        <strain evidence="2 3">FACHB-1040</strain>
    </source>
</reference>
<dbReference type="EMBL" id="JACJQT010000002">
    <property type="protein sequence ID" value="MBD2276950.1"/>
    <property type="molecule type" value="Genomic_DNA"/>
</dbReference>
<sequence length="287" mass="33312">MSFDNVCKLLAEKYPFDFAKWLLPQAPKTIKVLKTELSIEPIRADFVTFLQTENRILHIEFQTNPQSKPPIPFRELDYSVRLIRTYQVPVTQVVIFLQETNDPIVFTEEYVNETTRHRYRVIRMWEQDSDLFLDNLALLPLAPLTQTNSPQSLLSQIANNVAKIADRETKQDIAAYTEILAGLRFEKDFIRQLLSEDIMQESVIYQDILQKGERIGEQRGEQRGELKGELKFCLFLLNQRFGEIDSLIVEKVKGLPVEQLENLGAALFNISEVADLVTWLNQQDHQN</sequence>
<accession>A0ABR8BR48</accession>
<proteinExistence type="predicted"/>